<name>A0A5N6NG23_9ASTR</name>
<dbReference type="Proteomes" id="UP000326396">
    <property type="component" value="Linkage Group LG2"/>
</dbReference>
<dbReference type="EMBL" id="SZYD01000012">
    <property type="protein sequence ID" value="KAD4585925.1"/>
    <property type="molecule type" value="Genomic_DNA"/>
</dbReference>
<feature type="region of interest" description="Disordered" evidence="2">
    <location>
        <begin position="257"/>
        <end position="315"/>
    </location>
</feature>
<feature type="compositionally biased region" description="Acidic residues" evidence="2">
    <location>
        <begin position="267"/>
        <end position="284"/>
    </location>
</feature>
<evidence type="ECO:0000313" key="3">
    <source>
        <dbReference type="EMBL" id="KAD4585925.1"/>
    </source>
</evidence>
<keyword evidence="1" id="KW-0175">Coiled coil</keyword>
<dbReference type="OrthoDB" id="1899721at2759"/>
<accession>A0A5N6NG23</accession>
<gene>
    <name evidence="3" type="ORF">E3N88_23526</name>
</gene>
<dbReference type="PANTHER" id="PTHR34380:SF1">
    <property type="entry name" value="OS01G0221300 PROTEIN"/>
    <property type="match status" value="1"/>
</dbReference>
<keyword evidence="4" id="KW-1185">Reference proteome</keyword>
<reference evidence="3 4" key="1">
    <citation type="submission" date="2019-05" db="EMBL/GenBank/DDBJ databases">
        <title>Mikania micrantha, genome provides insights into the molecular mechanism of rapid growth.</title>
        <authorList>
            <person name="Liu B."/>
        </authorList>
    </citation>
    <scope>NUCLEOTIDE SEQUENCE [LARGE SCALE GENOMIC DNA]</scope>
    <source>
        <strain evidence="3">NLD-2019</strain>
        <tissue evidence="3">Leaf</tissue>
    </source>
</reference>
<sequence length="450" mass="51210">MVLETDFAEEIENFRKRCHELEEKSKQDGMRCLILEIEVGNLKKKNQELEGKITMIQKIVIDSTYVENNIDDPHELMVENKVLECEKRKAETELCLLKKKVKQLELNIKNMAPSTPGVVQNPFHGIIDVCDDDVNHSDFPIAKTVFDSRKGDDLAKSQQSFEGNIQKTSVEHIDEDHMDGLKFHSLNTRCAKRKRAPKVVISDDESNYDDNAPICTLKTPQSLRLETTSDEEVKDNVSKGYLTRLRRLESENKQDESIFDLTKTIDSSEDEEENDGGDESESESESLGGFIVDSSENVSKCDSESSNSTDESEDTLNEFKVTLEKIGRKKISNFKWDLEGDMLSDFGKDPVLCMQAVCALYRQQTDDEKASKETIHQNERGFSQPDAPRASKLAEFLIDGDCNGDLSKTVEELKEYDSKGIKLCMRLAAKYSKQLFSIYQNKEDPYFMPP</sequence>
<dbReference type="AlphaFoldDB" id="A0A5N6NG23"/>
<evidence type="ECO:0000313" key="4">
    <source>
        <dbReference type="Proteomes" id="UP000326396"/>
    </source>
</evidence>
<organism evidence="3 4">
    <name type="scientific">Mikania micrantha</name>
    <name type="common">bitter vine</name>
    <dbReference type="NCBI Taxonomy" id="192012"/>
    <lineage>
        <taxon>Eukaryota</taxon>
        <taxon>Viridiplantae</taxon>
        <taxon>Streptophyta</taxon>
        <taxon>Embryophyta</taxon>
        <taxon>Tracheophyta</taxon>
        <taxon>Spermatophyta</taxon>
        <taxon>Magnoliopsida</taxon>
        <taxon>eudicotyledons</taxon>
        <taxon>Gunneridae</taxon>
        <taxon>Pentapetalae</taxon>
        <taxon>asterids</taxon>
        <taxon>campanulids</taxon>
        <taxon>Asterales</taxon>
        <taxon>Asteraceae</taxon>
        <taxon>Asteroideae</taxon>
        <taxon>Heliantheae alliance</taxon>
        <taxon>Eupatorieae</taxon>
        <taxon>Mikania</taxon>
    </lineage>
</organism>
<evidence type="ECO:0000256" key="2">
    <source>
        <dbReference type="SAM" id="MobiDB-lite"/>
    </source>
</evidence>
<dbReference type="PANTHER" id="PTHR34380">
    <property type="entry name" value="BNAA03G12380D PROTEIN"/>
    <property type="match status" value="1"/>
</dbReference>
<protein>
    <submittedName>
        <fullName evidence="3">Uncharacterized protein</fullName>
    </submittedName>
</protein>
<evidence type="ECO:0000256" key="1">
    <source>
        <dbReference type="SAM" id="Coils"/>
    </source>
</evidence>
<feature type="coiled-coil region" evidence="1">
    <location>
        <begin position="4"/>
        <end position="52"/>
    </location>
</feature>
<proteinExistence type="predicted"/>
<comment type="caution">
    <text evidence="3">The sequence shown here is derived from an EMBL/GenBank/DDBJ whole genome shotgun (WGS) entry which is preliminary data.</text>
</comment>